<dbReference type="SUPFAM" id="SSF48498">
    <property type="entry name" value="Tetracyclin repressor-like, C-terminal domain"/>
    <property type="match status" value="1"/>
</dbReference>
<organism evidence="4 5">
    <name type="scientific">Streptomyces globisporus</name>
    <dbReference type="NCBI Taxonomy" id="1908"/>
    <lineage>
        <taxon>Bacteria</taxon>
        <taxon>Bacillati</taxon>
        <taxon>Actinomycetota</taxon>
        <taxon>Actinomycetes</taxon>
        <taxon>Kitasatosporales</taxon>
        <taxon>Streptomycetaceae</taxon>
        <taxon>Streptomyces</taxon>
    </lineage>
</organism>
<reference evidence="4" key="1">
    <citation type="submission" date="2022-03" db="EMBL/GenBank/DDBJ databases">
        <authorList>
            <person name="Leyn A S."/>
        </authorList>
    </citation>
    <scope>NUCLEOTIDE SEQUENCE</scope>
    <source>
        <strain evidence="4">Streptomyces globisporus 4-3</strain>
    </source>
</reference>
<sequence>MTPDEWLASNEVRLEQIQTGGGYPTLFALFGEEEFDLELDTLFAFGLARLLDGVAALIERSGSR</sequence>
<evidence type="ECO:0000313" key="4">
    <source>
        <dbReference type="EMBL" id="CAH9415105.1"/>
    </source>
</evidence>
<evidence type="ECO:0000313" key="5">
    <source>
        <dbReference type="Proteomes" id="UP001154015"/>
    </source>
</evidence>
<dbReference type="Gene3D" id="1.10.357.10">
    <property type="entry name" value="Tetracycline Repressor, domain 2"/>
    <property type="match status" value="1"/>
</dbReference>
<dbReference type="InterPro" id="IPR004111">
    <property type="entry name" value="Repressor_TetR_C"/>
</dbReference>
<dbReference type="Proteomes" id="UP001154015">
    <property type="component" value="Unassembled WGS sequence"/>
</dbReference>
<comment type="caution">
    <text evidence="4">The sequence shown here is derived from an EMBL/GenBank/DDBJ whole genome shotgun (WGS) entry which is preliminary data.</text>
</comment>
<dbReference type="RefSeq" id="WP_030804275.1">
    <property type="nucleotide sequence ID" value="NZ_CAKXYP010000005.1"/>
</dbReference>
<keyword evidence="5" id="KW-1185">Reference proteome</keyword>
<dbReference type="Pfam" id="PF02909">
    <property type="entry name" value="TetR_C_1"/>
    <property type="match status" value="1"/>
</dbReference>
<dbReference type="InterPro" id="IPR036271">
    <property type="entry name" value="Tet_transcr_reg_TetR-rel_C_sf"/>
</dbReference>
<feature type="domain" description="Tetracycline repressor TetR C-terminal" evidence="3">
    <location>
        <begin position="4"/>
        <end position="57"/>
    </location>
</feature>
<evidence type="ECO:0000256" key="1">
    <source>
        <dbReference type="ARBA" id="ARBA00023015"/>
    </source>
</evidence>
<dbReference type="EMBL" id="CAKXYP010000005">
    <property type="protein sequence ID" value="CAH9415105.1"/>
    <property type="molecule type" value="Genomic_DNA"/>
</dbReference>
<protein>
    <submittedName>
        <fullName evidence="4">Transcriptional regulator, TetR family</fullName>
    </submittedName>
</protein>
<name>A0ABN8UXP1_STRGL</name>
<proteinExistence type="predicted"/>
<evidence type="ECO:0000259" key="3">
    <source>
        <dbReference type="Pfam" id="PF02909"/>
    </source>
</evidence>
<keyword evidence="2" id="KW-0804">Transcription</keyword>
<evidence type="ECO:0000256" key="2">
    <source>
        <dbReference type="ARBA" id="ARBA00023163"/>
    </source>
</evidence>
<keyword evidence="1" id="KW-0805">Transcription regulation</keyword>
<gene>
    <name evidence="4" type="ORF">SGL43_02117</name>
</gene>
<accession>A0ABN8UXP1</accession>